<keyword evidence="3" id="KW-1003">Cell membrane</keyword>
<name>A0ABV6PMA0_9BURK</name>
<proteinExistence type="inferred from homology"/>
<feature type="transmembrane region" description="Helical" evidence="8">
    <location>
        <begin position="254"/>
        <end position="274"/>
    </location>
</feature>
<feature type="transmembrane region" description="Helical" evidence="8">
    <location>
        <begin position="286"/>
        <end position="309"/>
    </location>
</feature>
<reference evidence="10 11" key="1">
    <citation type="submission" date="2024-09" db="EMBL/GenBank/DDBJ databases">
        <authorList>
            <person name="Sun Q."/>
            <person name="Mori K."/>
        </authorList>
    </citation>
    <scope>NUCLEOTIDE SEQUENCE [LARGE SCALE GENOMIC DNA]</scope>
    <source>
        <strain evidence="10 11">NCAIM B.02336</strain>
    </source>
</reference>
<accession>A0ABV6PMA0</accession>
<dbReference type="EMBL" id="JBHLTN010000002">
    <property type="protein sequence ID" value="MFC0590959.1"/>
    <property type="molecule type" value="Genomic_DNA"/>
</dbReference>
<dbReference type="PANTHER" id="PTHR42703">
    <property type="entry name" value="NADH DEHYDROGENASE"/>
    <property type="match status" value="1"/>
</dbReference>
<dbReference type="InterPro" id="IPR001750">
    <property type="entry name" value="ND/Mrp_TM"/>
</dbReference>
<evidence type="ECO:0000256" key="8">
    <source>
        <dbReference type="SAM" id="Phobius"/>
    </source>
</evidence>
<comment type="caution">
    <text evidence="10">The sequence shown here is derived from an EMBL/GenBank/DDBJ whole genome shotgun (WGS) entry which is preliminary data.</text>
</comment>
<evidence type="ECO:0000313" key="10">
    <source>
        <dbReference type="EMBL" id="MFC0590959.1"/>
    </source>
</evidence>
<evidence type="ECO:0000313" key="11">
    <source>
        <dbReference type="Proteomes" id="UP001589834"/>
    </source>
</evidence>
<dbReference type="InterPro" id="IPR050586">
    <property type="entry name" value="CPA3_Na-H_Antiporter_D"/>
</dbReference>
<evidence type="ECO:0000256" key="6">
    <source>
        <dbReference type="ARBA" id="ARBA00023136"/>
    </source>
</evidence>
<evidence type="ECO:0000256" key="7">
    <source>
        <dbReference type="RuleBase" id="RU000320"/>
    </source>
</evidence>
<feature type="transmembrane region" description="Helical" evidence="8">
    <location>
        <begin position="343"/>
        <end position="360"/>
    </location>
</feature>
<sequence>MSTPFIAQLMPHLIVAPILLPMATAALMLLLGDTRRPLKALVGVLSCALGLAVSIALLLWVQHGDGPHAVGIYLPSNWPVPYGITLVVDRLSAMMLLLTSVLGLASVLYSVARWDRAGAHFHPLFQLQLMGLAGAFLTADLFNLFVFFEILLTASYGLLLHGSGWARVRSGLHYIAMNLMASTLFLIGVAILYGVTGTLNLADMAIIVPAIAETDRGLLHAGAAVLAVGFLVKAAAWPLNFWLPSTSASASTPVAALFAILTKLGAYAVLRVWTVLFGPEAGVSTLFGGPALVDIGLVTLALGAVGILATQHLGRMVAFCAILSSGTLLAALGFGQPAVTGGALYYILGSTLAVSAFFLLSELIDRARDMEEEPIVLSELQTDDAFAFPVNLVPTRDVNLDEDEQALIGLPIPAAMAFMGLAFIVCGLTLAGLPPMAGFVGKVVMLSALLNPAGFGQNAPVSPAAWMLLGLLLASGLLSIIALSRAGSRYFWSPTGRPVPRLRLIETLPIGALLLLIGVLVWRADDVLRYVNATARDLHDPRHYIGTVMAAQPVPSPVANGEKGLRR</sequence>
<keyword evidence="4 7" id="KW-0812">Transmembrane</keyword>
<dbReference type="RefSeq" id="WP_377478516.1">
    <property type="nucleotide sequence ID" value="NZ_JBHLTN010000002.1"/>
</dbReference>
<dbReference type="Proteomes" id="UP001589834">
    <property type="component" value="Unassembled WGS sequence"/>
</dbReference>
<feature type="transmembrane region" description="Helical" evidence="8">
    <location>
        <begin position="174"/>
        <end position="195"/>
    </location>
</feature>
<evidence type="ECO:0000256" key="4">
    <source>
        <dbReference type="ARBA" id="ARBA00022692"/>
    </source>
</evidence>
<feature type="transmembrane region" description="Helical" evidence="8">
    <location>
        <begin position="38"/>
        <end position="62"/>
    </location>
</feature>
<gene>
    <name evidence="10" type="ORF">ACFFGG_00145</name>
</gene>
<keyword evidence="5 8" id="KW-1133">Transmembrane helix</keyword>
<feature type="transmembrane region" description="Helical" evidence="8">
    <location>
        <begin position="82"/>
        <end position="109"/>
    </location>
</feature>
<dbReference type="NCBIfam" id="NF009309">
    <property type="entry name" value="PRK12666.1"/>
    <property type="match status" value="1"/>
</dbReference>
<feature type="transmembrane region" description="Helical" evidence="8">
    <location>
        <begin position="417"/>
        <end position="444"/>
    </location>
</feature>
<feature type="transmembrane region" description="Helical" evidence="8">
    <location>
        <begin position="504"/>
        <end position="522"/>
    </location>
</feature>
<evidence type="ECO:0000256" key="5">
    <source>
        <dbReference type="ARBA" id="ARBA00022989"/>
    </source>
</evidence>
<comment type="similarity">
    <text evidence="2">Belongs to the CPA3 antiporters (TC 2.A.63) subunit D family.</text>
</comment>
<organism evidence="10 11">
    <name type="scientific">Ottowia pentelensis</name>
    <dbReference type="NCBI Taxonomy" id="511108"/>
    <lineage>
        <taxon>Bacteria</taxon>
        <taxon>Pseudomonadati</taxon>
        <taxon>Pseudomonadota</taxon>
        <taxon>Betaproteobacteria</taxon>
        <taxon>Burkholderiales</taxon>
        <taxon>Comamonadaceae</taxon>
        <taxon>Ottowia</taxon>
    </lineage>
</organism>
<evidence type="ECO:0000256" key="1">
    <source>
        <dbReference type="ARBA" id="ARBA00004651"/>
    </source>
</evidence>
<keyword evidence="6 8" id="KW-0472">Membrane</keyword>
<feature type="transmembrane region" description="Helical" evidence="8">
    <location>
        <begin position="316"/>
        <end position="337"/>
    </location>
</feature>
<evidence type="ECO:0000256" key="3">
    <source>
        <dbReference type="ARBA" id="ARBA00022475"/>
    </source>
</evidence>
<feature type="domain" description="NADH:quinone oxidoreductase/Mrp antiporter transmembrane" evidence="9">
    <location>
        <begin position="140"/>
        <end position="369"/>
    </location>
</feature>
<dbReference type="PANTHER" id="PTHR42703:SF1">
    <property type="entry name" value="NA(+)_H(+) ANTIPORTER SUBUNIT D1"/>
    <property type="match status" value="1"/>
</dbReference>
<feature type="transmembrane region" description="Helical" evidence="8">
    <location>
        <begin position="218"/>
        <end position="242"/>
    </location>
</feature>
<evidence type="ECO:0000259" key="9">
    <source>
        <dbReference type="Pfam" id="PF00361"/>
    </source>
</evidence>
<feature type="transmembrane region" description="Helical" evidence="8">
    <location>
        <begin position="464"/>
        <end position="483"/>
    </location>
</feature>
<comment type="subcellular location">
    <subcellularLocation>
        <location evidence="1">Cell membrane</location>
        <topology evidence="1">Multi-pass membrane protein</topology>
    </subcellularLocation>
    <subcellularLocation>
        <location evidence="7">Membrane</location>
        <topology evidence="7">Multi-pass membrane protein</topology>
    </subcellularLocation>
</comment>
<evidence type="ECO:0000256" key="2">
    <source>
        <dbReference type="ARBA" id="ARBA00005346"/>
    </source>
</evidence>
<dbReference type="Pfam" id="PF00361">
    <property type="entry name" value="Proton_antipo_M"/>
    <property type="match status" value="1"/>
</dbReference>
<protein>
    <submittedName>
        <fullName evidence="10">Monovalent cation/H+ antiporter subunit D</fullName>
    </submittedName>
</protein>
<feature type="transmembrane region" description="Helical" evidence="8">
    <location>
        <begin position="12"/>
        <end position="31"/>
    </location>
</feature>
<keyword evidence="11" id="KW-1185">Reference proteome</keyword>